<reference evidence="11 12" key="1">
    <citation type="journal article" date="2013" name="Genome Announc.">
        <title>Draft Genome Sequence for Desulfovibrio africanus Strain PCS.</title>
        <authorList>
            <person name="Brown S.D."/>
            <person name="Utturkar S.M."/>
            <person name="Arkin A.P."/>
            <person name="Deutschbauer A.M."/>
            <person name="Elias D.A."/>
            <person name="Hazen T.C."/>
            <person name="Chakraborty R."/>
        </authorList>
    </citation>
    <scope>NUCLEOTIDE SEQUENCE [LARGE SCALE GENOMIC DNA]</scope>
    <source>
        <strain evidence="11 12">PCS</strain>
    </source>
</reference>
<protein>
    <recommendedName>
        <fullName evidence="8">Ribonuclease R</fullName>
        <shortName evidence="8">RNase R</shortName>
        <ecNumber evidence="8">3.1.13.1</ecNumber>
    </recommendedName>
</protein>
<feature type="compositionally biased region" description="Low complexity" evidence="9">
    <location>
        <begin position="712"/>
        <end position="726"/>
    </location>
</feature>
<evidence type="ECO:0000256" key="9">
    <source>
        <dbReference type="SAM" id="MobiDB-lite"/>
    </source>
</evidence>
<dbReference type="Pfam" id="PF00773">
    <property type="entry name" value="RNB"/>
    <property type="match status" value="1"/>
</dbReference>
<comment type="subcellular location">
    <subcellularLocation>
        <location evidence="2 8">Cytoplasm</location>
    </subcellularLocation>
</comment>
<proteinExistence type="inferred from homology"/>
<dbReference type="InterPro" id="IPR012340">
    <property type="entry name" value="NA-bd_OB-fold"/>
</dbReference>
<feature type="compositionally biased region" description="Basic and acidic residues" evidence="9">
    <location>
        <begin position="758"/>
        <end position="775"/>
    </location>
</feature>
<evidence type="ECO:0000259" key="10">
    <source>
        <dbReference type="PROSITE" id="PS50126"/>
    </source>
</evidence>
<dbReference type="PANTHER" id="PTHR23355:SF9">
    <property type="entry name" value="DIS3-LIKE EXONUCLEASE 2"/>
    <property type="match status" value="1"/>
</dbReference>
<dbReference type="GO" id="GO:0008859">
    <property type="term" value="F:exoribonuclease II activity"/>
    <property type="evidence" value="ECO:0007669"/>
    <property type="project" value="UniProtKB-UniRule"/>
</dbReference>
<dbReference type="PANTHER" id="PTHR23355">
    <property type="entry name" value="RIBONUCLEASE"/>
    <property type="match status" value="1"/>
</dbReference>
<dbReference type="InterPro" id="IPR022966">
    <property type="entry name" value="RNase_II/R_CS"/>
</dbReference>
<feature type="region of interest" description="Disordered" evidence="9">
    <location>
        <begin position="712"/>
        <end position="805"/>
    </location>
</feature>
<comment type="catalytic activity">
    <reaction evidence="1 8">
        <text>Exonucleolytic cleavage in the 3'- to 5'-direction to yield nucleoside 5'-phosphates.</text>
        <dbReference type="EC" id="3.1.13.1"/>
    </reaction>
</comment>
<dbReference type="NCBIfam" id="TIGR00358">
    <property type="entry name" value="3_prime_RNase"/>
    <property type="match status" value="1"/>
</dbReference>
<dbReference type="InterPro" id="IPR050180">
    <property type="entry name" value="RNR_Ribonuclease"/>
</dbReference>
<evidence type="ECO:0000256" key="8">
    <source>
        <dbReference type="HAMAP-Rule" id="MF_01895"/>
    </source>
</evidence>
<dbReference type="PROSITE" id="PS50126">
    <property type="entry name" value="S1"/>
    <property type="match status" value="1"/>
</dbReference>
<evidence type="ECO:0000256" key="1">
    <source>
        <dbReference type="ARBA" id="ARBA00001849"/>
    </source>
</evidence>
<evidence type="ECO:0000313" key="11">
    <source>
        <dbReference type="EMBL" id="EMG36821.1"/>
    </source>
</evidence>
<keyword evidence="6 8" id="KW-0269">Exonuclease</keyword>
<dbReference type="OrthoDB" id="9764149at2"/>
<keyword evidence="7 8" id="KW-0694">RNA-binding</keyword>
<comment type="similarity">
    <text evidence="8">Belongs to the RNR ribonuclease family. RNase R subfamily.</text>
</comment>
<dbReference type="InterPro" id="IPR004476">
    <property type="entry name" value="RNase_II/RNase_R"/>
</dbReference>
<comment type="caution">
    <text evidence="11">The sequence shown here is derived from an EMBL/GenBank/DDBJ whole genome shotgun (WGS) entry which is preliminary data.</text>
</comment>
<comment type="function">
    <text evidence="8">3'-5' exoribonuclease that releases 5'-nucleoside monophosphates and is involved in maturation of structured RNAs.</text>
</comment>
<dbReference type="AlphaFoldDB" id="M5Q0M3"/>
<keyword evidence="5 8" id="KW-0378">Hydrolase</keyword>
<sequence>MTRPKRKSHQSAVDRETVLELFREARKPLSDKEILRNLGAQKQEKEALRHVLLDLAEEGRVVQIGKGWGLADRMNMVSGRLEVQRSGVGFVISEDKRRRDIFVNPKDFNGAWHGDRVMVVVTRDPGGARRPEGRIARIIERSTQELAVRVQRRLHGTLWLCEPANPKLTISMVVDIDGEQPRPGDLLVARVGEQIDRNLWDGELLHRLGREDDVVVQEALVKLNNGVPTEFPAQVLAQAEEMPTVPDPNEWGERRDMREVGFVTIDGAKARDFDDAVYVERRGRGYTLWVAIADVAHYVRPGTPLDREAQERGNSYYFPQSVEPMFPEKLSNGLCSLNPDVPRLTMVAEIDFDAKGEPGRTNFYAAVIQSHARLTYDQVNSAVLEKNEEERARIPHVLPMLDLSEELARKLNKQRKLRGSLDFDLPEPEILFNLQGETMDIRPRVRNFAHQIIEEFMVSANEAVARFLSDRDRDFLYRIHPEPNVDKIAALFELLMGTEIGHKVPEEASPKGLQSLLAAAQGKALEFMVNRLTLRTMMQAKYSPDNVGHFGLASECYAHFTSPIRRYADLVLHRALKDELSLAGGARMSHDHLTEVGDHISARERVAMDAEREILKRVTILFLKDKVGQEFTGVINGMADFGFWVELREVMAEGLVRLSTISDDYYAFFSERHMLVGERTGRIFRLGQAVKIRLMDVSLERLEVNMELAEGEQGAEAGEYAEPGVELPGTRKQRKKAVGQAVKTVRKEGRKTTMTTARKGEKPARPKSKQGEPAKAEGGPEAPKAKRGARKPVRRPRFGRKKKEE</sequence>
<dbReference type="SMART" id="SM00316">
    <property type="entry name" value="S1"/>
    <property type="match status" value="1"/>
</dbReference>
<dbReference type="SMART" id="SM00357">
    <property type="entry name" value="CSP"/>
    <property type="match status" value="1"/>
</dbReference>
<evidence type="ECO:0000256" key="6">
    <source>
        <dbReference type="ARBA" id="ARBA00022839"/>
    </source>
</evidence>
<dbReference type="PATRIC" id="fig|1262666.3.peg.2564"/>
<dbReference type="GO" id="GO:0006402">
    <property type="term" value="P:mRNA catabolic process"/>
    <property type="evidence" value="ECO:0007669"/>
    <property type="project" value="TreeGrafter"/>
</dbReference>
<dbReference type="EMBL" id="AOSV01000027">
    <property type="protein sequence ID" value="EMG36821.1"/>
    <property type="molecule type" value="Genomic_DNA"/>
</dbReference>
<dbReference type="PROSITE" id="PS01175">
    <property type="entry name" value="RIBONUCLEASE_II"/>
    <property type="match status" value="1"/>
</dbReference>
<dbReference type="InterPro" id="IPR013223">
    <property type="entry name" value="RNase_B_OB_dom"/>
</dbReference>
<accession>M5Q0M3</accession>
<dbReference type="GO" id="GO:0003723">
    <property type="term" value="F:RNA binding"/>
    <property type="evidence" value="ECO:0007669"/>
    <property type="project" value="UniProtKB-UniRule"/>
</dbReference>
<dbReference type="Gene3D" id="2.40.50.140">
    <property type="entry name" value="Nucleic acid-binding proteins"/>
    <property type="match status" value="2"/>
</dbReference>
<dbReference type="InterPro" id="IPR001900">
    <property type="entry name" value="RNase_II/R"/>
</dbReference>
<dbReference type="NCBIfam" id="TIGR02063">
    <property type="entry name" value="RNase_R"/>
    <property type="match status" value="1"/>
</dbReference>
<dbReference type="InterPro" id="IPR011129">
    <property type="entry name" value="CSD"/>
</dbReference>
<dbReference type="InterPro" id="IPR003029">
    <property type="entry name" value="S1_domain"/>
</dbReference>
<organism evidence="11 12">
    <name type="scientific">Desulfocurvibacter africanus PCS</name>
    <dbReference type="NCBI Taxonomy" id="1262666"/>
    <lineage>
        <taxon>Bacteria</taxon>
        <taxon>Pseudomonadati</taxon>
        <taxon>Thermodesulfobacteriota</taxon>
        <taxon>Desulfovibrionia</taxon>
        <taxon>Desulfovibrionales</taxon>
        <taxon>Desulfovibrionaceae</taxon>
        <taxon>Desulfocurvibacter</taxon>
    </lineage>
</organism>
<evidence type="ECO:0000256" key="2">
    <source>
        <dbReference type="ARBA" id="ARBA00004496"/>
    </source>
</evidence>
<dbReference type="RefSeq" id="WP_005987720.1">
    <property type="nucleotide sequence ID" value="NZ_AOSV01000027.1"/>
</dbReference>
<dbReference type="Proteomes" id="UP000011922">
    <property type="component" value="Unassembled WGS sequence"/>
</dbReference>
<gene>
    <name evidence="8" type="primary">rnr</name>
    <name evidence="11" type="ORF">PCS_02519</name>
</gene>
<dbReference type="SMART" id="SM00955">
    <property type="entry name" value="RNB"/>
    <property type="match status" value="1"/>
</dbReference>
<dbReference type="EC" id="3.1.13.1" evidence="8"/>
<feature type="compositionally biased region" description="Basic residues" evidence="9">
    <location>
        <begin position="785"/>
        <end position="805"/>
    </location>
</feature>
<name>M5Q0M3_DESAF</name>
<dbReference type="SUPFAM" id="SSF50249">
    <property type="entry name" value="Nucleic acid-binding proteins"/>
    <property type="match status" value="3"/>
</dbReference>
<dbReference type="HAMAP" id="MF_01895">
    <property type="entry name" value="RNase_R"/>
    <property type="match status" value="1"/>
</dbReference>
<feature type="domain" description="S1 motif" evidence="10">
    <location>
        <begin position="628"/>
        <end position="709"/>
    </location>
</feature>
<evidence type="ECO:0000256" key="3">
    <source>
        <dbReference type="ARBA" id="ARBA00022490"/>
    </source>
</evidence>
<evidence type="ECO:0000313" key="12">
    <source>
        <dbReference type="Proteomes" id="UP000011922"/>
    </source>
</evidence>
<dbReference type="CDD" id="cd04471">
    <property type="entry name" value="S1_RNase_R"/>
    <property type="match status" value="1"/>
</dbReference>
<keyword evidence="3 8" id="KW-0963">Cytoplasm</keyword>
<keyword evidence="4 8" id="KW-0540">Nuclease</keyword>
<evidence type="ECO:0000256" key="5">
    <source>
        <dbReference type="ARBA" id="ARBA00022801"/>
    </source>
</evidence>
<dbReference type="Pfam" id="PF08206">
    <property type="entry name" value="OB_RNB"/>
    <property type="match status" value="1"/>
</dbReference>
<dbReference type="GO" id="GO:0005829">
    <property type="term" value="C:cytosol"/>
    <property type="evidence" value="ECO:0007669"/>
    <property type="project" value="UniProtKB-ARBA"/>
</dbReference>
<dbReference type="InterPro" id="IPR011805">
    <property type="entry name" value="RNase_R"/>
</dbReference>
<evidence type="ECO:0000256" key="7">
    <source>
        <dbReference type="ARBA" id="ARBA00022884"/>
    </source>
</evidence>
<evidence type="ECO:0000256" key="4">
    <source>
        <dbReference type="ARBA" id="ARBA00022722"/>
    </source>
</evidence>